<evidence type="ECO:0000256" key="1">
    <source>
        <dbReference type="SAM" id="MobiDB-lite"/>
    </source>
</evidence>
<protein>
    <submittedName>
        <fullName evidence="2">Uncharacterized protein</fullName>
    </submittedName>
</protein>
<name>A0AAV4RBT9_9ARAC</name>
<dbReference type="AlphaFoldDB" id="A0AAV4RBT9"/>
<feature type="region of interest" description="Disordered" evidence="1">
    <location>
        <begin position="112"/>
        <end position="146"/>
    </location>
</feature>
<gene>
    <name evidence="2" type="ORF">CDAR_208181</name>
</gene>
<accession>A0AAV4RBT9</accession>
<dbReference type="Proteomes" id="UP001054837">
    <property type="component" value="Unassembled WGS sequence"/>
</dbReference>
<dbReference type="EMBL" id="BPLQ01006037">
    <property type="protein sequence ID" value="GIY19438.1"/>
    <property type="molecule type" value="Genomic_DNA"/>
</dbReference>
<keyword evidence="3" id="KW-1185">Reference proteome</keyword>
<proteinExistence type="predicted"/>
<evidence type="ECO:0000313" key="3">
    <source>
        <dbReference type="Proteomes" id="UP001054837"/>
    </source>
</evidence>
<evidence type="ECO:0000313" key="2">
    <source>
        <dbReference type="EMBL" id="GIY19438.1"/>
    </source>
</evidence>
<comment type="caution">
    <text evidence="2">The sequence shown here is derived from an EMBL/GenBank/DDBJ whole genome shotgun (WGS) entry which is preliminary data.</text>
</comment>
<feature type="compositionally biased region" description="Polar residues" evidence="1">
    <location>
        <begin position="135"/>
        <end position="146"/>
    </location>
</feature>
<sequence>MDTSMTVAAEQLSSTDFLFDHRAPHRLSDPSPEHVLYFEVLLKEAAALMIKVQKHQSASNNICSPTWEKATLTIEECFRRIRAICAYIGVPVSHLRTKLELTEMKKAKELRDQITAEAAKTASSTPGPALPQPNPYQHQPPISTRR</sequence>
<organism evidence="2 3">
    <name type="scientific">Caerostris darwini</name>
    <dbReference type="NCBI Taxonomy" id="1538125"/>
    <lineage>
        <taxon>Eukaryota</taxon>
        <taxon>Metazoa</taxon>
        <taxon>Ecdysozoa</taxon>
        <taxon>Arthropoda</taxon>
        <taxon>Chelicerata</taxon>
        <taxon>Arachnida</taxon>
        <taxon>Araneae</taxon>
        <taxon>Araneomorphae</taxon>
        <taxon>Entelegynae</taxon>
        <taxon>Araneoidea</taxon>
        <taxon>Araneidae</taxon>
        <taxon>Caerostris</taxon>
    </lineage>
</organism>
<reference evidence="2 3" key="1">
    <citation type="submission" date="2021-06" db="EMBL/GenBank/DDBJ databases">
        <title>Caerostris darwini draft genome.</title>
        <authorList>
            <person name="Kono N."/>
            <person name="Arakawa K."/>
        </authorList>
    </citation>
    <scope>NUCLEOTIDE SEQUENCE [LARGE SCALE GENOMIC DNA]</scope>
</reference>